<organism evidence="2 3">
    <name type="scientific">Nothophoma quercina</name>
    <dbReference type="NCBI Taxonomy" id="749835"/>
    <lineage>
        <taxon>Eukaryota</taxon>
        <taxon>Fungi</taxon>
        <taxon>Dikarya</taxon>
        <taxon>Ascomycota</taxon>
        <taxon>Pezizomycotina</taxon>
        <taxon>Dothideomycetes</taxon>
        <taxon>Pleosporomycetidae</taxon>
        <taxon>Pleosporales</taxon>
        <taxon>Pleosporineae</taxon>
        <taxon>Didymellaceae</taxon>
        <taxon>Nothophoma</taxon>
    </lineage>
</organism>
<protein>
    <submittedName>
        <fullName evidence="2">Uncharacterized protein</fullName>
    </submittedName>
</protein>
<feature type="compositionally biased region" description="Polar residues" evidence="1">
    <location>
        <begin position="502"/>
        <end position="526"/>
    </location>
</feature>
<evidence type="ECO:0000313" key="3">
    <source>
        <dbReference type="Proteomes" id="UP001521222"/>
    </source>
</evidence>
<gene>
    <name evidence="2" type="ORF">SLS59_002520</name>
</gene>
<dbReference type="Proteomes" id="UP001521222">
    <property type="component" value="Unassembled WGS sequence"/>
</dbReference>
<sequence>MAADPVDVHVPTSASVSFTELPEDIDGFIDVETLVDIHKYLSASEKSDDVALAAWVKKHYLHEPLNEIGRPIRDAEGFRNLDRAYRRTRQLTGKAQDKWPFFDKNWKKMSSTVVKNAVHAANGTNLPTVDSEVRDSPMSIAFDGQHDNASQNPLLRTLQILEIYARNQPKRLRSLPAAEPSLTSQQEPAPRAERQAPEIPDSPGADSVSPAAKSSTLDSAVIATTPSADLLQDAGAGKVRGPNGRYVNKGKPSPAAKKGPNIKYVKKSRTRAALEGESDEDMDSSDGGIMAPKADDIIADGLSLDGEGIATLASSDMSQDVLVADASATGDAAPSILAAFSDAIPSNLDRLPPGVMHKKRKSESAIQRGGLKRARGSRGGVLGRPRKSEPVMTEIQPEVEEVAETSQTPARQEIPAKAATRRSGRRSAAEALETSTPWDPAGDVLLSGATPKHSASSQDETRTNGVDGAVHGQSSAKQSHLEQDDVNGVDRIIKGSVKETVNGKSHTTVANTPASQASKTQGGPTSSKRKKRVSFSPEVESGKVKFFARIFTSAGTQEVPLAREDLTTEVDLVERYAAWQNAGNSDVTFDVFKKIIIFAR</sequence>
<reference evidence="2 3" key="1">
    <citation type="submission" date="2024-02" db="EMBL/GenBank/DDBJ databases">
        <title>De novo assembly and annotation of 12 fungi associated with fruit tree decline syndrome in Ontario, Canada.</title>
        <authorList>
            <person name="Sulman M."/>
            <person name="Ellouze W."/>
            <person name="Ilyukhin E."/>
        </authorList>
    </citation>
    <scope>NUCLEOTIDE SEQUENCE [LARGE SCALE GENOMIC DNA]</scope>
    <source>
        <strain evidence="2 3">M97-236</strain>
    </source>
</reference>
<keyword evidence="3" id="KW-1185">Reference proteome</keyword>
<evidence type="ECO:0000313" key="2">
    <source>
        <dbReference type="EMBL" id="KAL1607552.1"/>
    </source>
</evidence>
<proteinExistence type="predicted"/>
<feature type="region of interest" description="Disordered" evidence="1">
    <location>
        <begin position="172"/>
        <end position="213"/>
    </location>
</feature>
<dbReference type="EMBL" id="JAKIXB020000006">
    <property type="protein sequence ID" value="KAL1607552.1"/>
    <property type="molecule type" value="Genomic_DNA"/>
</dbReference>
<feature type="region of interest" description="Disordered" evidence="1">
    <location>
        <begin position="350"/>
        <end position="536"/>
    </location>
</feature>
<feature type="region of interest" description="Disordered" evidence="1">
    <location>
        <begin position="233"/>
        <end position="260"/>
    </location>
</feature>
<name>A0ABR3RT69_9PLEO</name>
<accession>A0ABR3RT69</accession>
<evidence type="ECO:0000256" key="1">
    <source>
        <dbReference type="SAM" id="MobiDB-lite"/>
    </source>
</evidence>
<feature type="compositionally biased region" description="Low complexity" evidence="1">
    <location>
        <begin position="249"/>
        <end position="259"/>
    </location>
</feature>
<comment type="caution">
    <text evidence="2">The sequence shown here is derived from an EMBL/GenBank/DDBJ whole genome shotgun (WGS) entry which is preliminary data.</text>
</comment>